<evidence type="ECO:0000256" key="1">
    <source>
        <dbReference type="SAM" id="Phobius"/>
    </source>
</evidence>
<keyword evidence="3" id="KW-1185">Reference proteome</keyword>
<comment type="caution">
    <text evidence="2">The sequence shown here is derived from an EMBL/GenBank/DDBJ whole genome shotgun (WGS) entry which is preliminary data.</text>
</comment>
<name>A0ABU6ZT90_9FABA</name>
<gene>
    <name evidence="2" type="ORF">PIB30_091433</name>
</gene>
<protein>
    <submittedName>
        <fullName evidence="2">Uncharacterized protein</fullName>
    </submittedName>
</protein>
<keyword evidence="1" id="KW-0472">Membrane</keyword>
<dbReference type="EMBL" id="JASCZI010273685">
    <property type="protein sequence ID" value="MED6225199.1"/>
    <property type="molecule type" value="Genomic_DNA"/>
</dbReference>
<feature type="transmembrane region" description="Helical" evidence="1">
    <location>
        <begin position="264"/>
        <end position="284"/>
    </location>
</feature>
<sequence>MSGTGTCEQAEFYYSCESMLSSDNTRVAKSGFSDVYKPLRFLYKVTVSEFAEDYDPEELKSLYQRQVTCSTYGDMFLRMHFLHLSKKRIVSDHYQWNLVSWLEEKKGSKKDWGKEWWDTIKEDFIAIFKPVCQGLKKMHLMEEYHGNLSMETGIKIQVYDKHVNGVLTNMAMQDAADLSKRNKNLVKDIKSLCTIIWNVMKFPFTKDGVPVPENLTDEPNDPANIHEHFMNKLDVLDPSIKTMNSLVRLDFDNPINRPLVFSEFIVQFVILFFLLILIVVFSGLDSYWNQ</sequence>
<keyword evidence="1" id="KW-1133">Transmembrane helix</keyword>
<accession>A0ABU6ZT90</accession>
<reference evidence="2 3" key="1">
    <citation type="journal article" date="2023" name="Plants (Basel)">
        <title>Bridging the Gap: Combining Genomics and Transcriptomics Approaches to Understand Stylosanthes scabra, an Orphan Legume from the Brazilian Caatinga.</title>
        <authorList>
            <person name="Ferreira-Neto J.R.C."/>
            <person name="da Silva M.D."/>
            <person name="Binneck E."/>
            <person name="de Melo N.F."/>
            <person name="da Silva R.H."/>
            <person name="de Melo A.L.T.M."/>
            <person name="Pandolfi V."/>
            <person name="Bustamante F.O."/>
            <person name="Brasileiro-Vidal A.C."/>
            <person name="Benko-Iseppon A.M."/>
        </authorList>
    </citation>
    <scope>NUCLEOTIDE SEQUENCE [LARGE SCALE GENOMIC DNA]</scope>
    <source>
        <tissue evidence="2">Leaves</tissue>
    </source>
</reference>
<proteinExistence type="predicted"/>
<organism evidence="2 3">
    <name type="scientific">Stylosanthes scabra</name>
    <dbReference type="NCBI Taxonomy" id="79078"/>
    <lineage>
        <taxon>Eukaryota</taxon>
        <taxon>Viridiplantae</taxon>
        <taxon>Streptophyta</taxon>
        <taxon>Embryophyta</taxon>
        <taxon>Tracheophyta</taxon>
        <taxon>Spermatophyta</taxon>
        <taxon>Magnoliopsida</taxon>
        <taxon>eudicotyledons</taxon>
        <taxon>Gunneridae</taxon>
        <taxon>Pentapetalae</taxon>
        <taxon>rosids</taxon>
        <taxon>fabids</taxon>
        <taxon>Fabales</taxon>
        <taxon>Fabaceae</taxon>
        <taxon>Papilionoideae</taxon>
        <taxon>50 kb inversion clade</taxon>
        <taxon>dalbergioids sensu lato</taxon>
        <taxon>Dalbergieae</taxon>
        <taxon>Pterocarpus clade</taxon>
        <taxon>Stylosanthes</taxon>
    </lineage>
</organism>
<keyword evidence="1" id="KW-0812">Transmembrane</keyword>
<evidence type="ECO:0000313" key="3">
    <source>
        <dbReference type="Proteomes" id="UP001341840"/>
    </source>
</evidence>
<dbReference type="Proteomes" id="UP001341840">
    <property type="component" value="Unassembled WGS sequence"/>
</dbReference>
<evidence type="ECO:0000313" key="2">
    <source>
        <dbReference type="EMBL" id="MED6225199.1"/>
    </source>
</evidence>